<comment type="caution">
    <text evidence="1">The sequence shown here is derived from an EMBL/GenBank/DDBJ whole genome shotgun (WGS) entry which is preliminary data.</text>
</comment>
<name>A0A369TEH8_9PROT</name>
<dbReference type="EMBL" id="QPMH01000003">
    <property type="protein sequence ID" value="RDD62974.1"/>
    <property type="molecule type" value="Genomic_DNA"/>
</dbReference>
<sequence>MYFKHRLLKCSLRSRSRAMQIGQALVQAGARLLAHRLPLYRFLEGRGVEDEVDGAAVPVDDGVADVPLTAGLP</sequence>
<dbReference type="Proteomes" id="UP000253941">
    <property type="component" value="Unassembled WGS sequence"/>
</dbReference>
<keyword evidence="2" id="KW-1185">Reference proteome</keyword>
<accession>A0A369TEH8</accession>
<proteinExistence type="predicted"/>
<evidence type="ECO:0000313" key="2">
    <source>
        <dbReference type="Proteomes" id="UP000253941"/>
    </source>
</evidence>
<gene>
    <name evidence="1" type="ORF">DRB17_04150</name>
</gene>
<protein>
    <submittedName>
        <fullName evidence="1">Uncharacterized protein</fullName>
    </submittedName>
</protein>
<organism evidence="1 2">
    <name type="scientific">Ferruginivarius sediminum</name>
    <dbReference type="NCBI Taxonomy" id="2661937"/>
    <lineage>
        <taxon>Bacteria</taxon>
        <taxon>Pseudomonadati</taxon>
        <taxon>Pseudomonadota</taxon>
        <taxon>Alphaproteobacteria</taxon>
        <taxon>Rhodospirillales</taxon>
        <taxon>Rhodospirillaceae</taxon>
        <taxon>Ferruginivarius</taxon>
    </lineage>
</organism>
<dbReference type="AlphaFoldDB" id="A0A369TEH8"/>
<reference evidence="1 2" key="1">
    <citation type="submission" date="2018-07" db="EMBL/GenBank/DDBJ databases">
        <title>Venubactetium sediminum gen. nov., sp. nov., isolated from a marine solar saltern.</title>
        <authorList>
            <person name="Wang S."/>
        </authorList>
    </citation>
    <scope>NUCLEOTIDE SEQUENCE [LARGE SCALE GENOMIC DNA]</scope>
    <source>
        <strain evidence="1 2">WD2A32</strain>
    </source>
</reference>
<evidence type="ECO:0000313" key="1">
    <source>
        <dbReference type="EMBL" id="RDD62974.1"/>
    </source>
</evidence>